<dbReference type="EMBL" id="PGGW01000040">
    <property type="protein sequence ID" value="PJE97387.1"/>
    <property type="molecule type" value="Genomic_DNA"/>
</dbReference>
<sequence length="190" mass="20326">MASVLVFYADDVHDIIGLHGDFSEGGLSTRPNDVDVDRATLTDFIRGLAEDGGAFRMVRGSQLALVSDGLQSLGKTDFEGGSDKAEGTALVSGNSLGILDRVGAQALEARDGGADREEWLEAYRNQGGRNEGAGKPEEFFASARDGGYLVEMFQRRADRLGARPEGPEGSGTGLHPEILDMLEKTYRLGF</sequence>
<organism evidence="1 2">
    <name type="scientific">Streptomyces carminius</name>
    <dbReference type="NCBI Taxonomy" id="2665496"/>
    <lineage>
        <taxon>Bacteria</taxon>
        <taxon>Bacillati</taxon>
        <taxon>Actinomycetota</taxon>
        <taxon>Actinomycetes</taxon>
        <taxon>Kitasatosporales</taxon>
        <taxon>Streptomycetaceae</taxon>
        <taxon>Streptomyces</taxon>
    </lineage>
</organism>
<protein>
    <submittedName>
        <fullName evidence="1">Uncharacterized protein</fullName>
    </submittedName>
</protein>
<comment type="caution">
    <text evidence="1">The sequence shown here is derived from an EMBL/GenBank/DDBJ whole genome shotgun (WGS) entry which is preliminary data.</text>
</comment>
<accession>A0A2M8LZJ7</accession>
<dbReference type="AlphaFoldDB" id="A0A2M8LZJ7"/>
<dbReference type="Proteomes" id="UP000230407">
    <property type="component" value="Unassembled WGS sequence"/>
</dbReference>
<name>A0A2M8LZJ7_9ACTN</name>
<evidence type="ECO:0000313" key="2">
    <source>
        <dbReference type="Proteomes" id="UP000230407"/>
    </source>
</evidence>
<evidence type="ECO:0000313" key="1">
    <source>
        <dbReference type="EMBL" id="PJE97387.1"/>
    </source>
</evidence>
<keyword evidence="2" id="KW-1185">Reference proteome</keyword>
<gene>
    <name evidence="1" type="ORF">CUT44_11900</name>
</gene>
<proteinExistence type="predicted"/>
<reference evidence="1 2" key="1">
    <citation type="submission" date="2017-11" db="EMBL/GenBank/DDBJ databases">
        <title>Streptomyces carmine sp. nov., a novel actinomycete isolated from Sophora alopecuroides in Xinjiang, China.</title>
        <authorList>
            <person name="Wang Y."/>
            <person name="Luo X."/>
            <person name="Wan C."/>
            <person name="Zhang L."/>
        </authorList>
    </citation>
    <scope>NUCLEOTIDE SEQUENCE [LARGE SCALE GENOMIC DNA]</scope>
    <source>
        <strain evidence="1 2">TRM SA0054</strain>
    </source>
</reference>